<dbReference type="GO" id="GO:0052592">
    <property type="term" value="F:oxidoreductase activity, acting on CH or CH2 groups, with an iron-sulfur protein as acceptor"/>
    <property type="evidence" value="ECO:0007669"/>
    <property type="project" value="TreeGrafter"/>
</dbReference>
<keyword evidence="1" id="KW-0408">Iron</keyword>
<dbReference type="PANTHER" id="PTHR31332:SF0">
    <property type="entry name" value="7-HYDROXYMETHYL CHLOROPHYLL A REDUCTASE, CHLOROPLASTIC"/>
    <property type="match status" value="1"/>
</dbReference>
<sequence>MAKQTSNKPEKVAMVGTPCHMIAASKMEKFSDYLGDSPIDLKIGLFCMENFSYSYMRKLLEKHNINMRDVTECRVEKNYVWFFLTEDRVFKIPLDEAKSCVRKNCNICMDFTSELSDLSVGSVGSPEGWSTIIIRTDKGMELLKNAEKDKYIKTESLPESGLKLMERLANKKKKENKKEINKREKVARPVLYRRPISEDEFEEEVSKCQFKDLRGDVIDIGACVLCGACYYACPENIISIEDRKPQLKGRCSEGCNLCYVACPRTYVTDDLLSKEDDKKPLGNYIKIVSAKAPMISGQDGGVATALLNYALSQKIVDKVVVVDKSRVDAWKPEAKLTDNIAEVLSASGTKYAACPVFKSLKNRDE</sequence>
<dbReference type="EC" id="1.12.98.1" evidence="4"/>
<protein>
    <submittedName>
        <fullName evidence="4">Coenzyme F420 hydrogenase</fullName>
        <ecNumber evidence="4">1.12.98.1</ecNumber>
    </submittedName>
</protein>
<gene>
    <name evidence="4" type="ordered locus">MSWAN_1791</name>
</gene>
<dbReference type="SUPFAM" id="SSF54862">
    <property type="entry name" value="4Fe-4S ferredoxins"/>
    <property type="match status" value="1"/>
</dbReference>
<evidence type="ECO:0000256" key="2">
    <source>
        <dbReference type="ARBA" id="ARBA00023014"/>
    </source>
</evidence>
<dbReference type="InterPro" id="IPR017900">
    <property type="entry name" value="4Fe4S_Fe_S_CS"/>
</dbReference>
<reference evidence="4 5" key="1">
    <citation type="journal article" date="2014" name="Int. J. Syst. Evol. Microbiol.">
        <title>Methanobacterium paludis sp. nov. and a novel strain of Methanobacterium lacus isolated from northern peatlands.</title>
        <authorList>
            <person name="Cadillo-Quiroz H."/>
            <person name="Brauer S.L."/>
            <person name="Goodson N."/>
            <person name="Yavitt J.B."/>
            <person name="Zinder S.H."/>
        </authorList>
    </citation>
    <scope>NUCLEOTIDE SEQUENCE [LARGE SCALE GENOMIC DNA]</scope>
    <source>
        <strain evidence="5">DSM 25820 / JCM 18151 / SWAN1</strain>
    </source>
</reference>
<evidence type="ECO:0000313" key="5">
    <source>
        <dbReference type="Proteomes" id="UP000009231"/>
    </source>
</evidence>
<organism evidence="4 5">
    <name type="scientific">Methanobacterium paludis (strain DSM 25820 / JCM 18151 / SWAN1)</name>
    <dbReference type="NCBI Taxonomy" id="868131"/>
    <lineage>
        <taxon>Archaea</taxon>
        <taxon>Methanobacteriati</taxon>
        <taxon>Methanobacteriota</taxon>
        <taxon>Methanomada group</taxon>
        <taxon>Methanobacteria</taxon>
        <taxon>Methanobacteriales</taxon>
        <taxon>Methanobacteriaceae</taxon>
        <taxon>Methanobacterium</taxon>
    </lineage>
</organism>
<dbReference type="eggNOG" id="arCOG02651">
    <property type="taxonomic scope" value="Archaea"/>
</dbReference>
<evidence type="ECO:0000256" key="1">
    <source>
        <dbReference type="ARBA" id="ARBA00023004"/>
    </source>
</evidence>
<dbReference type="InterPro" id="IPR045220">
    <property type="entry name" value="FRHB/FDHB/HCAR-like"/>
</dbReference>
<feature type="domain" description="4Fe-4S ferredoxin-type" evidence="3">
    <location>
        <begin position="214"/>
        <end position="243"/>
    </location>
</feature>
<dbReference type="GO" id="GO:0046872">
    <property type="term" value="F:metal ion binding"/>
    <property type="evidence" value="ECO:0007669"/>
    <property type="project" value="UniProtKB-KW"/>
</dbReference>
<dbReference type="PROSITE" id="PS00198">
    <property type="entry name" value="4FE4S_FER_1"/>
    <property type="match status" value="1"/>
</dbReference>
<keyword evidence="4" id="KW-0560">Oxidoreductase</keyword>
<dbReference type="HOGENOM" id="CLU_786694_0_0_2"/>
<dbReference type="Pfam" id="PF04432">
    <property type="entry name" value="FrhB_FdhB_C"/>
    <property type="match status" value="1"/>
</dbReference>
<dbReference type="InterPro" id="IPR007525">
    <property type="entry name" value="FrhB_FdhB_C"/>
</dbReference>
<dbReference type="GO" id="GO:0050454">
    <property type="term" value="F:coenzyme F420 hydrogenase activity"/>
    <property type="evidence" value="ECO:0007669"/>
    <property type="project" value="UniProtKB-EC"/>
</dbReference>
<dbReference type="AlphaFoldDB" id="F6D4D9"/>
<dbReference type="InterPro" id="IPR017896">
    <property type="entry name" value="4Fe4S_Fe-S-bd"/>
</dbReference>
<accession>F6D4D9</accession>
<evidence type="ECO:0000313" key="4">
    <source>
        <dbReference type="EMBL" id="AEG18802.1"/>
    </source>
</evidence>
<dbReference type="GeneID" id="10669301"/>
<dbReference type="EMBL" id="CP002772">
    <property type="protein sequence ID" value="AEG18802.1"/>
    <property type="molecule type" value="Genomic_DNA"/>
</dbReference>
<proteinExistence type="predicted"/>
<dbReference type="Gene3D" id="3.30.70.20">
    <property type="match status" value="1"/>
</dbReference>
<dbReference type="PANTHER" id="PTHR31332">
    <property type="entry name" value="7-HYDROXYMETHYL CHLOROPHYLL A REDUCTASE, CHLOROPLASTIC"/>
    <property type="match status" value="1"/>
</dbReference>
<dbReference type="OrthoDB" id="15347at2157"/>
<dbReference type="STRING" id="868131.MSWAN_1791"/>
<dbReference type="PROSITE" id="PS51379">
    <property type="entry name" value="4FE4S_FER_2"/>
    <property type="match status" value="1"/>
</dbReference>
<dbReference type="KEGG" id="mew:MSWAN_1791"/>
<keyword evidence="2" id="KW-0411">Iron-sulfur</keyword>
<dbReference type="InterPro" id="IPR007516">
    <property type="entry name" value="Co_F420_Hydgase/DH_bsu_N"/>
</dbReference>
<keyword evidence="2" id="KW-0479">Metal-binding</keyword>
<dbReference type="GO" id="GO:0051536">
    <property type="term" value="F:iron-sulfur cluster binding"/>
    <property type="evidence" value="ECO:0007669"/>
    <property type="project" value="UniProtKB-KW"/>
</dbReference>
<dbReference type="Proteomes" id="UP000009231">
    <property type="component" value="Chromosome"/>
</dbReference>
<keyword evidence="5" id="KW-1185">Reference proteome</keyword>
<dbReference type="Pfam" id="PF00037">
    <property type="entry name" value="Fer4"/>
    <property type="match status" value="1"/>
</dbReference>
<dbReference type="Pfam" id="PF04422">
    <property type="entry name" value="FrhB_FdhB_N"/>
    <property type="match status" value="1"/>
</dbReference>
<dbReference type="eggNOG" id="arCOG02650">
    <property type="taxonomic scope" value="Archaea"/>
</dbReference>
<dbReference type="RefSeq" id="WP_013826301.1">
    <property type="nucleotide sequence ID" value="NC_015574.1"/>
</dbReference>
<evidence type="ECO:0000259" key="3">
    <source>
        <dbReference type="PROSITE" id="PS51379"/>
    </source>
</evidence>
<name>F6D4D9_METPW</name>